<evidence type="ECO:0000313" key="2">
    <source>
        <dbReference type="EMBL" id="OCF24788.1"/>
    </source>
</evidence>
<organism evidence="2">
    <name type="scientific">Kwoniella bestiolae CBS 10118</name>
    <dbReference type="NCBI Taxonomy" id="1296100"/>
    <lineage>
        <taxon>Eukaryota</taxon>
        <taxon>Fungi</taxon>
        <taxon>Dikarya</taxon>
        <taxon>Basidiomycota</taxon>
        <taxon>Agaricomycotina</taxon>
        <taxon>Tremellomycetes</taxon>
        <taxon>Tremellales</taxon>
        <taxon>Cryptococcaceae</taxon>
        <taxon>Kwoniella</taxon>
    </lineage>
</organism>
<sequence length="332" mass="38070">MALLSFQHFLDGLDDSLTPPAAPAPALAPTSPSPPREPKKKIPIPKFADDLLSAIFDLFTATGNFAHLKIAVQVNTFLYNRYQPRLYRYIKFDKYNIDDFQLHATLNLASSDSQSPPRRNRDRFLNLCHSIIHLEITDEETSQKIVQVLISRELRGSQTLFKSVEYLILRNEFMRFLQKVDYHALDRTLHSKRVVQLLGRYLKPRHLCIENLRAYDKKNSKSPEVWKVEILKGGWKLDSMTLHHDVGSTRMIFTDVPLQQFFPNPPLGVSSSVLAPSTEDDTCYTKTKVEIYQDYSNHSVIVPADLQNRIKVGDVKIYEESSLGRCTCCVRS</sequence>
<gene>
    <name evidence="2" type="ORF">I302_06249</name>
    <name evidence="3" type="ORF">I302_106493</name>
</gene>
<proteinExistence type="predicted"/>
<name>A0A1B9G1A3_9TREE</name>
<dbReference type="Proteomes" id="UP000092730">
    <property type="component" value="Chromosome 5"/>
</dbReference>
<evidence type="ECO:0000256" key="1">
    <source>
        <dbReference type="SAM" id="MobiDB-lite"/>
    </source>
</evidence>
<dbReference type="KEGG" id="kbi:30210648"/>
<feature type="compositionally biased region" description="Low complexity" evidence="1">
    <location>
        <begin position="21"/>
        <end position="30"/>
    </location>
</feature>
<evidence type="ECO:0000313" key="4">
    <source>
        <dbReference type="Proteomes" id="UP000092730"/>
    </source>
</evidence>
<dbReference type="GeneID" id="30210648"/>
<reference evidence="2" key="1">
    <citation type="submission" date="2013-07" db="EMBL/GenBank/DDBJ databases">
        <title>The Genome Sequence of Cryptococcus bestiolae CBS10118.</title>
        <authorList>
            <consortium name="The Broad Institute Genome Sequencing Platform"/>
            <person name="Cuomo C."/>
            <person name="Litvintseva A."/>
            <person name="Chen Y."/>
            <person name="Heitman J."/>
            <person name="Sun S."/>
            <person name="Springer D."/>
            <person name="Dromer F."/>
            <person name="Young S.K."/>
            <person name="Zeng Q."/>
            <person name="Gargeya S."/>
            <person name="Fitzgerald M."/>
            <person name="Abouelleil A."/>
            <person name="Alvarado L."/>
            <person name="Berlin A.M."/>
            <person name="Chapman S.B."/>
            <person name="Dewar J."/>
            <person name="Goldberg J."/>
            <person name="Griggs A."/>
            <person name="Gujja S."/>
            <person name="Hansen M."/>
            <person name="Howarth C."/>
            <person name="Imamovic A."/>
            <person name="Larimer J."/>
            <person name="McCowan C."/>
            <person name="Murphy C."/>
            <person name="Pearson M."/>
            <person name="Priest M."/>
            <person name="Roberts A."/>
            <person name="Saif S."/>
            <person name="Shea T."/>
            <person name="Sykes S."/>
            <person name="Wortman J."/>
            <person name="Nusbaum C."/>
            <person name="Birren B."/>
        </authorList>
    </citation>
    <scope>NUCLEOTIDE SEQUENCE [LARGE SCALE GENOMIC DNA]</scope>
    <source>
        <strain evidence="2">CBS 10118</strain>
    </source>
</reference>
<dbReference type="EMBL" id="CP144545">
    <property type="protein sequence ID" value="WVW84459.1"/>
    <property type="molecule type" value="Genomic_DNA"/>
</dbReference>
<reference evidence="2" key="3">
    <citation type="submission" date="2014-01" db="EMBL/GenBank/DDBJ databases">
        <title>Evolution of pathogenesis and genome organization in the Tremellales.</title>
        <authorList>
            <person name="Cuomo C."/>
            <person name="Litvintseva A."/>
            <person name="Heitman J."/>
            <person name="Chen Y."/>
            <person name="Sun S."/>
            <person name="Springer D."/>
            <person name="Dromer F."/>
            <person name="Young S."/>
            <person name="Zeng Q."/>
            <person name="Chapman S."/>
            <person name="Gujja S."/>
            <person name="Saif S."/>
            <person name="Birren B."/>
        </authorList>
    </citation>
    <scope>NUCLEOTIDE SEQUENCE</scope>
    <source>
        <strain evidence="2">CBS 10118</strain>
    </source>
</reference>
<dbReference type="AlphaFoldDB" id="A0A1B9G1A3"/>
<dbReference type="VEuPathDB" id="FungiDB:I302_06249"/>
<feature type="region of interest" description="Disordered" evidence="1">
    <location>
        <begin position="21"/>
        <end position="40"/>
    </location>
</feature>
<protein>
    <submittedName>
        <fullName evidence="2">Uncharacterized protein</fullName>
    </submittedName>
</protein>
<dbReference type="OrthoDB" id="2563332at2759"/>
<reference evidence="3" key="4">
    <citation type="submission" date="2024-02" db="EMBL/GenBank/DDBJ databases">
        <title>Comparative genomics of Cryptococcus and Kwoniella reveals pathogenesis evolution and contrasting modes of karyotype evolution via chromosome fusion or intercentromeric recombination.</title>
        <authorList>
            <person name="Coelho M.A."/>
            <person name="David-Palma M."/>
            <person name="Shea T."/>
            <person name="Bowers K."/>
            <person name="McGinley-Smith S."/>
            <person name="Mohammad A.W."/>
            <person name="Gnirke A."/>
            <person name="Yurkov A.M."/>
            <person name="Nowrousian M."/>
            <person name="Sun S."/>
            <person name="Cuomo C.A."/>
            <person name="Heitman J."/>
        </authorList>
    </citation>
    <scope>NUCLEOTIDE SEQUENCE</scope>
    <source>
        <strain evidence="3">CBS 10118</strain>
    </source>
</reference>
<keyword evidence="4" id="KW-1185">Reference proteome</keyword>
<dbReference type="EMBL" id="KI894022">
    <property type="protein sequence ID" value="OCF24788.1"/>
    <property type="molecule type" value="Genomic_DNA"/>
</dbReference>
<dbReference type="RefSeq" id="XP_019045858.1">
    <property type="nucleotide sequence ID" value="XM_019192861.1"/>
</dbReference>
<reference evidence="3" key="2">
    <citation type="submission" date="2013-07" db="EMBL/GenBank/DDBJ databases">
        <authorList>
            <consortium name="The Broad Institute Genome Sequencing Platform"/>
            <person name="Cuomo C."/>
            <person name="Litvintseva A."/>
            <person name="Chen Y."/>
            <person name="Heitman J."/>
            <person name="Sun S."/>
            <person name="Springer D."/>
            <person name="Dromer F."/>
            <person name="Young S.K."/>
            <person name="Zeng Q."/>
            <person name="Gargeya S."/>
            <person name="Fitzgerald M."/>
            <person name="Abouelleil A."/>
            <person name="Alvarado L."/>
            <person name="Berlin A.M."/>
            <person name="Chapman S.B."/>
            <person name="Dewar J."/>
            <person name="Goldberg J."/>
            <person name="Griggs A."/>
            <person name="Gujja S."/>
            <person name="Hansen M."/>
            <person name="Howarth C."/>
            <person name="Imamovic A."/>
            <person name="Larimer J."/>
            <person name="McCowan C."/>
            <person name="Murphy C."/>
            <person name="Pearson M."/>
            <person name="Priest M."/>
            <person name="Roberts A."/>
            <person name="Saif S."/>
            <person name="Shea T."/>
            <person name="Sykes S."/>
            <person name="Wortman J."/>
            <person name="Nusbaum C."/>
            <person name="Birren B."/>
        </authorList>
    </citation>
    <scope>NUCLEOTIDE SEQUENCE</scope>
    <source>
        <strain evidence="3">CBS 10118</strain>
    </source>
</reference>
<evidence type="ECO:0000313" key="3">
    <source>
        <dbReference type="EMBL" id="WVW84459.1"/>
    </source>
</evidence>
<accession>A0A1B9G1A3</accession>